<evidence type="ECO:0000259" key="3">
    <source>
        <dbReference type="PROSITE" id="PS51677"/>
    </source>
</evidence>
<gene>
    <name evidence="4" type="ORF">Achr_35730</name>
</gene>
<sequence length="355" mass="39462">MPFTQLIKAATGWLCLDTPAGRRLLRGTGTILMLHRVLAEDAQAALPHRNALCIGKPAFGNLLHWLERHFDCVPLIELLDPAAPANGPPRLALTFDDGWRDNAEHAFPLLQQRGLPASIFLSTDFIGSPRRFWWEAIGETLWGSFGEEAREQLGARLRQHLNLPDELRTARSEQRRSQLLAQFLQRLKGLPATTLQELADSCPPPPGPHAMDWRQVQAMEDSGLVRFGPHGASHAILTNLDDDSLEAELRRSHEAIAAHCRRPLPVYCYPNGDHDAQVCAALRRLGYNQALGTRPGLQRSRQAVSLSLPRIGVSHQVACRPALLGWRILQGVRRQGAEQSAVQASDLQEVRNEVQ</sequence>
<comment type="subcellular location">
    <subcellularLocation>
        <location evidence="1">Secreted</location>
    </subcellularLocation>
</comment>
<name>A0A0C4WQM6_9GAMM</name>
<dbReference type="HOGENOM" id="CLU_030024_1_2_6"/>
<evidence type="ECO:0000313" key="4">
    <source>
        <dbReference type="EMBL" id="AJE22969.1"/>
    </source>
</evidence>
<dbReference type="PANTHER" id="PTHR34216">
    <property type="match status" value="1"/>
</dbReference>
<dbReference type="Proteomes" id="UP000068210">
    <property type="component" value="Chromosome"/>
</dbReference>
<dbReference type="CDD" id="cd10918">
    <property type="entry name" value="CE4_NodB_like_5s_6s"/>
    <property type="match status" value="1"/>
</dbReference>
<evidence type="ECO:0000256" key="1">
    <source>
        <dbReference type="ARBA" id="ARBA00004613"/>
    </source>
</evidence>
<evidence type="ECO:0000256" key="2">
    <source>
        <dbReference type="ARBA" id="ARBA00022729"/>
    </source>
</evidence>
<dbReference type="GO" id="GO:0005576">
    <property type="term" value="C:extracellular region"/>
    <property type="evidence" value="ECO:0007669"/>
    <property type="project" value="UniProtKB-SubCell"/>
</dbReference>
<dbReference type="EMBL" id="CP010415">
    <property type="protein sequence ID" value="AJE22969.1"/>
    <property type="molecule type" value="Genomic_DNA"/>
</dbReference>
<dbReference type="InterPro" id="IPR002509">
    <property type="entry name" value="NODB_dom"/>
</dbReference>
<dbReference type="RefSeq" id="WP_052263977.1">
    <property type="nucleotide sequence ID" value="NZ_CP010415.1"/>
</dbReference>
<dbReference type="STRING" id="1328314.Achr_35730"/>
<dbReference type="InterPro" id="IPR011330">
    <property type="entry name" value="Glyco_hydro/deAcase_b/a-brl"/>
</dbReference>
<dbReference type="Pfam" id="PF01522">
    <property type="entry name" value="Polysacc_deac_1"/>
    <property type="match status" value="1"/>
</dbReference>
<keyword evidence="2" id="KW-0732">Signal</keyword>
<dbReference type="PROSITE" id="PS51677">
    <property type="entry name" value="NODB"/>
    <property type="match status" value="1"/>
</dbReference>
<dbReference type="KEGG" id="acx:Achr_35730"/>
<feature type="domain" description="NodB homology" evidence="3">
    <location>
        <begin position="89"/>
        <end position="355"/>
    </location>
</feature>
<dbReference type="Gene3D" id="3.20.20.370">
    <property type="entry name" value="Glycoside hydrolase/deacetylase"/>
    <property type="match status" value="1"/>
</dbReference>
<dbReference type="InterPro" id="IPR051398">
    <property type="entry name" value="Polysacch_Deacetylase"/>
</dbReference>
<accession>A0A0C4WQM6</accession>
<dbReference type="PANTHER" id="PTHR34216:SF3">
    <property type="entry name" value="POLY-BETA-1,6-N-ACETYL-D-GLUCOSAMINE N-DEACETYLASE"/>
    <property type="match status" value="1"/>
</dbReference>
<dbReference type="SUPFAM" id="SSF88713">
    <property type="entry name" value="Glycoside hydrolase/deacetylase"/>
    <property type="match status" value="1"/>
</dbReference>
<keyword evidence="5" id="KW-1185">Reference proteome</keyword>
<evidence type="ECO:0000313" key="5">
    <source>
        <dbReference type="Proteomes" id="UP000068210"/>
    </source>
</evidence>
<dbReference type="GO" id="GO:0016810">
    <property type="term" value="F:hydrolase activity, acting on carbon-nitrogen (but not peptide) bonds"/>
    <property type="evidence" value="ECO:0007669"/>
    <property type="project" value="InterPro"/>
</dbReference>
<dbReference type="AlphaFoldDB" id="A0A0C4WQM6"/>
<reference evidence="4 5" key="1">
    <citation type="journal article" date="2015" name="PLoS ONE">
        <title>Azotobacter Genomes: The Genome of Azotobacter chroococcum NCIMB 8003 (ATCC 4412).</title>
        <authorList>
            <person name="Robson R.L."/>
            <person name="Jones R."/>
            <person name="Robson R.M."/>
            <person name="Schwartz A."/>
            <person name="Richardson T.H."/>
        </authorList>
    </citation>
    <scope>NUCLEOTIDE SEQUENCE [LARGE SCALE GENOMIC DNA]</scope>
    <source>
        <strain evidence="4 5">NCIMB 8003</strain>
    </source>
</reference>
<organism evidence="4 5">
    <name type="scientific">Azotobacter chroococcum NCIMB 8003</name>
    <dbReference type="NCBI Taxonomy" id="1328314"/>
    <lineage>
        <taxon>Bacteria</taxon>
        <taxon>Pseudomonadati</taxon>
        <taxon>Pseudomonadota</taxon>
        <taxon>Gammaproteobacteria</taxon>
        <taxon>Pseudomonadales</taxon>
        <taxon>Pseudomonadaceae</taxon>
        <taxon>Azotobacter</taxon>
    </lineage>
</organism>
<proteinExistence type="predicted"/>
<protein>
    <submittedName>
        <fullName evidence="4">Polysaccharide deacetylase</fullName>
    </submittedName>
</protein>
<dbReference type="GO" id="GO:0005975">
    <property type="term" value="P:carbohydrate metabolic process"/>
    <property type="evidence" value="ECO:0007669"/>
    <property type="project" value="InterPro"/>
</dbReference>